<dbReference type="EMBL" id="VFOR01000001">
    <property type="protein sequence ID" value="TQL62944.1"/>
    <property type="molecule type" value="Genomic_DNA"/>
</dbReference>
<gene>
    <name evidence="2" type="ORF">FB460_0736</name>
</gene>
<evidence type="ECO:0000313" key="3">
    <source>
        <dbReference type="Proteomes" id="UP000316196"/>
    </source>
</evidence>
<dbReference type="RefSeq" id="WP_211345814.1">
    <property type="nucleotide sequence ID" value="NZ_BAAAMD010000001.1"/>
</dbReference>
<dbReference type="AlphaFoldDB" id="A0A542ZRF9"/>
<feature type="domain" description="DUF6457" evidence="1">
    <location>
        <begin position="21"/>
        <end position="86"/>
    </location>
</feature>
<dbReference type="Pfam" id="PF20058">
    <property type="entry name" value="DUF6457"/>
    <property type="match status" value="1"/>
</dbReference>
<evidence type="ECO:0000259" key="1">
    <source>
        <dbReference type="Pfam" id="PF20058"/>
    </source>
</evidence>
<reference evidence="2 3" key="1">
    <citation type="submission" date="2019-06" db="EMBL/GenBank/DDBJ databases">
        <title>Sequencing the genomes of 1000 actinobacteria strains.</title>
        <authorList>
            <person name="Klenk H.-P."/>
        </authorList>
    </citation>
    <scope>NUCLEOTIDE SEQUENCE [LARGE SCALE GENOMIC DNA]</scope>
    <source>
        <strain evidence="2 3">DSM 8251</strain>
    </source>
</reference>
<dbReference type="InterPro" id="IPR045598">
    <property type="entry name" value="DUF6457"/>
</dbReference>
<evidence type="ECO:0000313" key="2">
    <source>
        <dbReference type="EMBL" id="TQL62944.1"/>
    </source>
</evidence>
<comment type="caution">
    <text evidence="2">The sequence shown here is derived from an EMBL/GenBank/DDBJ whole genome shotgun (WGS) entry which is preliminary data.</text>
</comment>
<proteinExistence type="predicted"/>
<dbReference type="Proteomes" id="UP000316196">
    <property type="component" value="Unassembled WGS sequence"/>
</dbReference>
<name>A0A542ZRF9_9ACTN</name>
<sequence length="91" mass="9921">MGGYSTLGVAMADRTTRDDLHEWDRWLHAGCAEVGVDPDLVDVELIHDLSREIAHSGMRPMVPVSAFILGLCVARGEDAHEVAGRLQRIGV</sequence>
<keyword evidence="3" id="KW-1185">Reference proteome</keyword>
<accession>A0A542ZRF9</accession>
<protein>
    <recommendedName>
        <fullName evidence="1">DUF6457 domain-containing protein</fullName>
    </recommendedName>
</protein>
<organism evidence="2 3">
    <name type="scientific">Propioniferax innocua</name>
    <dbReference type="NCBI Taxonomy" id="1753"/>
    <lineage>
        <taxon>Bacteria</taxon>
        <taxon>Bacillati</taxon>
        <taxon>Actinomycetota</taxon>
        <taxon>Actinomycetes</taxon>
        <taxon>Propionibacteriales</taxon>
        <taxon>Propionibacteriaceae</taxon>
        <taxon>Propioniferax</taxon>
    </lineage>
</organism>